<name>A0AAD0S7H5_RALSL</name>
<organism evidence="1 2">
    <name type="scientific">Ralstonia solanacearum</name>
    <name type="common">Pseudomonas solanacearum</name>
    <dbReference type="NCBI Taxonomy" id="305"/>
    <lineage>
        <taxon>Bacteria</taxon>
        <taxon>Pseudomonadati</taxon>
        <taxon>Pseudomonadota</taxon>
        <taxon>Betaproteobacteria</taxon>
        <taxon>Burkholderiales</taxon>
        <taxon>Burkholderiaceae</taxon>
        <taxon>Ralstonia</taxon>
        <taxon>Ralstonia solanacearum species complex</taxon>
    </lineage>
</organism>
<proteinExistence type="predicted"/>
<dbReference type="SUPFAM" id="SSF52540">
    <property type="entry name" value="P-loop containing nucleoside triphosphate hydrolases"/>
    <property type="match status" value="1"/>
</dbReference>
<dbReference type="EMBL" id="CP022759">
    <property type="protein sequence ID" value="AXV82123.1"/>
    <property type="molecule type" value="Genomic_DNA"/>
</dbReference>
<accession>A0AAD0S7H5</accession>
<dbReference type="RefSeq" id="WP_118869672.1">
    <property type="nucleotide sequence ID" value="NZ_CP022759.1"/>
</dbReference>
<dbReference type="AlphaFoldDB" id="A0AAD0S7H5"/>
<dbReference type="Proteomes" id="UP000261758">
    <property type="component" value="Chromosome"/>
</dbReference>
<gene>
    <name evidence="1" type="ORF">CJO77_11565</name>
</gene>
<sequence>MYQLPLLKDERMQTPRLPSRYEDLDPAFRGRLRPNASLIDLVQHSYQSMQVSGGIRFLPIYGRSGSGKSSSALELATHLPEARVAMVSRNAIENRTHLEAELRTHRRSMNPEQLLIAVVDQYEEAVAERGGIPTAFVETLSLLDRGELRSLPVLFIWLTTSKDFQELLANATSRNRRILVSSDFELVGPSVVDWPLIIEETFRFHNQDKDLADYEILEGDLRQISQGEDSIGDAIEVAGERLFAYVRSLHDLSTYQVVMLWPVSDGLRIQRIQQFTDTRQGYKLDWNAWYRQLNPDDQRQLPLREFNRARLYFDMRLVPISVADLHPLCRHLDNEGTALHRSYLDRFRNTHFFSLVSGQWNAQAYSPLRERESQRASAARAWYETVTTNSVGLGRRISQVLRELGVDAKHEKTEESPHGQVRADVLITRQAVQPKNVIVELKAYSAENTMPSTICGAVQTTLRRHAQFAGFLQRQ</sequence>
<dbReference type="InterPro" id="IPR027417">
    <property type="entry name" value="P-loop_NTPase"/>
</dbReference>
<reference evidence="1 2" key="1">
    <citation type="submission" date="2017-08" db="EMBL/GenBank/DDBJ databases">
        <title>Genome sequences of Ralstonia solanacearum Species Complex (RSSC) isolated from Potato bacterial wilts in Korea.</title>
        <authorList>
            <person name="Cho H."/>
            <person name="Song E.-S."/>
            <person name="Lee Y.K."/>
            <person name="Lee S."/>
            <person name="Lee S.-W."/>
            <person name="Jo A."/>
            <person name="Kim J.-G."/>
            <person name="Hwang I."/>
        </authorList>
    </citation>
    <scope>NUCLEOTIDE SEQUENCE [LARGE SCALE GENOMIC DNA]</scope>
    <source>
        <strain evidence="1 2">T98</strain>
    </source>
</reference>
<protein>
    <submittedName>
        <fullName evidence="1">Uncharacterized protein</fullName>
    </submittedName>
</protein>
<evidence type="ECO:0000313" key="1">
    <source>
        <dbReference type="EMBL" id="AXV82123.1"/>
    </source>
</evidence>
<evidence type="ECO:0000313" key="2">
    <source>
        <dbReference type="Proteomes" id="UP000261758"/>
    </source>
</evidence>